<sequence length="126" mass="14011">MFQVEISNRGGEKKTKCCRHFTSKRVAVAKIVCPPYKGTGGSAVNALGGRSSILTLNEQMKIRADVTTRRHRLPYTLGSFIALSKPIRSSTSFELLYRCIHGTFVHSKCFSSFVLFVLIESALRVV</sequence>
<dbReference type="AlphaFoldDB" id="A0A4Y2F2W7"/>
<proteinExistence type="predicted"/>
<gene>
    <name evidence="1" type="ORF">AVEN_134677_1</name>
</gene>
<name>A0A4Y2F2W7_ARAVE</name>
<protein>
    <submittedName>
        <fullName evidence="1">Uncharacterized protein</fullName>
    </submittedName>
</protein>
<accession>A0A4Y2F2W7</accession>
<organism evidence="1 2">
    <name type="scientific">Araneus ventricosus</name>
    <name type="common">Orbweaver spider</name>
    <name type="synonym">Epeira ventricosa</name>
    <dbReference type="NCBI Taxonomy" id="182803"/>
    <lineage>
        <taxon>Eukaryota</taxon>
        <taxon>Metazoa</taxon>
        <taxon>Ecdysozoa</taxon>
        <taxon>Arthropoda</taxon>
        <taxon>Chelicerata</taxon>
        <taxon>Arachnida</taxon>
        <taxon>Araneae</taxon>
        <taxon>Araneomorphae</taxon>
        <taxon>Entelegynae</taxon>
        <taxon>Araneoidea</taxon>
        <taxon>Araneidae</taxon>
        <taxon>Araneus</taxon>
    </lineage>
</organism>
<comment type="caution">
    <text evidence="1">The sequence shown here is derived from an EMBL/GenBank/DDBJ whole genome shotgun (WGS) entry which is preliminary data.</text>
</comment>
<dbReference type="Proteomes" id="UP000499080">
    <property type="component" value="Unassembled WGS sequence"/>
</dbReference>
<keyword evidence="2" id="KW-1185">Reference proteome</keyword>
<evidence type="ECO:0000313" key="2">
    <source>
        <dbReference type="Proteomes" id="UP000499080"/>
    </source>
</evidence>
<reference evidence="1 2" key="1">
    <citation type="journal article" date="2019" name="Sci. Rep.">
        <title>Orb-weaving spider Araneus ventricosus genome elucidates the spidroin gene catalogue.</title>
        <authorList>
            <person name="Kono N."/>
            <person name="Nakamura H."/>
            <person name="Ohtoshi R."/>
            <person name="Moran D.A.P."/>
            <person name="Shinohara A."/>
            <person name="Yoshida Y."/>
            <person name="Fujiwara M."/>
            <person name="Mori M."/>
            <person name="Tomita M."/>
            <person name="Arakawa K."/>
        </authorList>
    </citation>
    <scope>NUCLEOTIDE SEQUENCE [LARGE SCALE GENOMIC DNA]</scope>
</reference>
<dbReference type="EMBL" id="BGPR01000795">
    <property type="protein sequence ID" value="GBM35870.1"/>
    <property type="molecule type" value="Genomic_DNA"/>
</dbReference>
<evidence type="ECO:0000313" key="1">
    <source>
        <dbReference type="EMBL" id="GBM35870.1"/>
    </source>
</evidence>